<protein>
    <submittedName>
        <fullName evidence="1">Uncharacterized protein</fullName>
    </submittedName>
</protein>
<evidence type="ECO:0000313" key="1">
    <source>
        <dbReference type="EMBL" id="OGG16053.1"/>
    </source>
</evidence>
<dbReference type="STRING" id="1798382.A3D77_01930"/>
<evidence type="ECO:0000313" key="2">
    <source>
        <dbReference type="Proteomes" id="UP000176923"/>
    </source>
</evidence>
<comment type="caution">
    <text evidence="1">The sequence shown here is derived from an EMBL/GenBank/DDBJ whole genome shotgun (WGS) entry which is preliminary data.</text>
</comment>
<gene>
    <name evidence="1" type="ORF">A3D77_01930</name>
</gene>
<name>A0A1F5ZUJ5_9BACT</name>
<reference evidence="1 2" key="1">
    <citation type="journal article" date="2016" name="Nat. Commun.">
        <title>Thousands of microbial genomes shed light on interconnected biogeochemical processes in an aquifer system.</title>
        <authorList>
            <person name="Anantharaman K."/>
            <person name="Brown C.T."/>
            <person name="Hug L.A."/>
            <person name="Sharon I."/>
            <person name="Castelle C.J."/>
            <person name="Probst A.J."/>
            <person name="Thomas B.C."/>
            <person name="Singh A."/>
            <person name="Wilkins M.J."/>
            <person name="Karaoz U."/>
            <person name="Brodie E.L."/>
            <person name="Williams K.H."/>
            <person name="Hubbard S.S."/>
            <person name="Banfield J.F."/>
        </authorList>
    </citation>
    <scope>NUCLEOTIDE SEQUENCE [LARGE SCALE GENOMIC DNA]</scope>
</reference>
<dbReference type="Proteomes" id="UP000176923">
    <property type="component" value="Unassembled WGS sequence"/>
</dbReference>
<organism evidence="1 2">
    <name type="scientific">Candidatus Gottesmanbacteria bacterium RIFCSPHIGHO2_02_FULL_39_11</name>
    <dbReference type="NCBI Taxonomy" id="1798382"/>
    <lineage>
        <taxon>Bacteria</taxon>
        <taxon>Candidatus Gottesmaniibacteriota</taxon>
    </lineage>
</organism>
<proteinExistence type="predicted"/>
<dbReference type="AlphaFoldDB" id="A0A1F5ZUJ5"/>
<dbReference type="EMBL" id="MFJL01000015">
    <property type="protein sequence ID" value="OGG16053.1"/>
    <property type="molecule type" value="Genomic_DNA"/>
</dbReference>
<accession>A0A1F5ZUJ5</accession>
<sequence length="91" mass="9965">MEAASARLRYRSAQCVGTMIGSAVSLDPGDPFDEIKIPIEGSFFWGTPGYEIIARKEAIRYSGRPIRFLQIPNAGILGAAGHVFNMLYENS</sequence>